<accession>A0A2M7DA83</accession>
<dbReference type="PROSITE" id="PS50990">
    <property type="entry name" value="PEPTIDASE_C39"/>
    <property type="match status" value="1"/>
</dbReference>
<dbReference type="GO" id="GO:0008233">
    <property type="term" value="F:peptidase activity"/>
    <property type="evidence" value="ECO:0007669"/>
    <property type="project" value="InterPro"/>
</dbReference>
<dbReference type="EMBL" id="PETZ01000009">
    <property type="protein sequence ID" value="PIV45327.1"/>
    <property type="molecule type" value="Genomic_DNA"/>
</dbReference>
<proteinExistence type="predicted"/>
<dbReference type="GO" id="GO:0006508">
    <property type="term" value="P:proteolysis"/>
    <property type="evidence" value="ECO:0007669"/>
    <property type="project" value="InterPro"/>
</dbReference>
<evidence type="ECO:0000259" key="1">
    <source>
        <dbReference type="PROSITE" id="PS50990"/>
    </source>
</evidence>
<evidence type="ECO:0000313" key="3">
    <source>
        <dbReference type="Proteomes" id="UP000230864"/>
    </source>
</evidence>
<organism evidence="2 3">
    <name type="scientific">Candidatus Nealsonbacteria bacterium CG02_land_8_20_14_3_00_37_10</name>
    <dbReference type="NCBI Taxonomy" id="1974699"/>
    <lineage>
        <taxon>Bacteria</taxon>
        <taxon>Candidatus Nealsoniibacteriota</taxon>
    </lineage>
</organism>
<dbReference type="Gene3D" id="3.90.70.10">
    <property type="entry name" value="Cysteine proteinases"/>
    <property type="match status" value="1"/>
</dbReference>
<feature type="domain" description="Peptidase C39" evidence="1">
    <location>
        <begin position="4"/>
        <end position="138"/>
    </location>
</feature>
<reference evidence="3" key="1">
    <citation type="submission" date="2017-09" db="EMBL/GenBank/DDBJ databases">
        <title>Depth-based differentiation of microbial function through sediment-hosted aquifers and enrichment of novel symbionts in the deep terrestrial subsurface.</title>
        <authorList>
            <person name="Probst A.J."/>
            <person name="Ladd B."/>
            <person name="Jarett J.K."/>
            <person name="Geller-Mcgrath D.E."/>
            <person name="Sieber C.M.K."/>
            <person name="Emerson J.B."/>
            <person name="Anantharaman K."/>
            <person name="Thomas B.C."/>
            <person name="Malmstrom R."/>
            <person name="Stieglmeier M."/>
            <person name="Klingl A."/>
            <person name="Woyke T."/>
            <person name="Ryan C.M."/>
            <person name="Banfield J.F."/>
        </authorList>
    </citation>
    <scope>NUCLEOTIDE SEQUENCE [LARGE SCALE GENOMIC DNA]</scope>
</reference>
<feature type="non-terminal residue" evidence="2">
    <location>
        <position position="1"/>
    </location>
</feature>
<comment type="caution">
    <text evidence="2">The sequence shown here is derived from an EMBL/GenBank/DDBJ whole genome shotgun (WGS) entry which is preliminary data.</text>
</comment>
<sequence length="161" mass="18232">KPFRETPGLCGPASLKIVMDYYGVSVSEADIAKIAGATQEKGVSVAGLIKAARHFGFKVLVKENSSLDDLSYYVKKEIPVIVDWFSEDDGHFSVVADIDKNNVILMDPAIRKFLIYIRRRKFPRETFLRIWFDFPGDYIKTSKNLVLRLMIAVLPKYAGKL</sequence>
<dbReference type="AlphaFoldDB" id="A0A2M7DA83"/>
<dbReference type="InterPro" id="IPR005074">
    <property type="entry name" value="Peptidase_C39"/>
</dbReference>
<gene>
    <name evidence="2" type="ORF">COS25_00420</name>
</gene>
<dbReference type="GO" id="GO:0005524">
    <property type="term" value="F:ATP binding"/>
    <property type="evidence" value="ECO:0007669"/>
    <property type="project" value="InterPro"/>
</dbReference>
<dbReference type="GO" id="GO:0016020">
    <property type="term" value="C:membrane"/>
    <property type="evidence" value="ECO:0007669"/>
    <property type="project" value="InterPro"/>
</dbReference>
<protein>
    <recommendedName>
        <fullName evidence="1">Peptidase C39 domain-containing protein</fullName>
    </recommendedName>
</protein>
<name>A0A2M7DA83_9BACT</name>
<dbReference type="Proteomes" id="UP000230864">
    <property type="component" value="Unassembled WGS sequence"/>
</dbReference>
<evidence type="ECO:0000313" key="2">
    <source>
        <dbReference type="EMBL" id="PIV45327.1"/>
    </source>
</evidence>
<dbReference type="Pfam" id="PF03412">
    <property type="entry name" value="Peptidase_C39"/>
    <property type="match status" value="1"/>
</dbReference>